<feature type="domain" description="4Fe-4S ferredoxin-type" evidence="5">
    <location>
        <begin position="446"/>
        <end position="477"/>
    </location>
</feature>
<dbReference type="InterPro" id="IPR017896">
    <property type="entry name" value="4Fe4S_Fe-S-bd"/>
</dbReference>
<dbReference type="InterPro" id="IPR014259">
    <property type="entry name" value="Sulphite_reductase_A"/>
</dbReference>
<feature type="domain" description="4Fe-4S ferredoxin-type" evidence="5">
    <location>
        <begin position="530"/>
        <end position="559"/>
    </location>
</feature>
<evidence type="ECO:0000313" key="7">
    <source>
        <dbReference type="Proteomes" id="UP000824024"/>
    </source>
</evidence>
<dbReference type="InterPro" id="IPR017900">
    <property type="entry name" value="4Fe4S_Fe_S_CS"/>
</dbReference>
<protein>
    <submittedName>
        <fullName evidence="6">Anaerobic sulfite reductase subunit AsrA</fullName>
    </submittedName>
</protein>
<reference evidence="6" key="1">
    <citation type="journal article" date="2021" name="PeerJ">
        <title>Extensive microbial diversity within the chicken gut microbiome revealed by metagenomics and culture.</title>
        <authorList>
            <person name="Gilroy R."/>
            <person name="Ravi A."/>
            <person name="Getino M."/>
            <person name="Pursley I."/>
            <person name="Horton D.L."/>
            <person name="Alikhan N.F."/>
            <person name="Baker D."/>
            <person name="Gharbi K."/>
            <person name="Hall N."/>
            <person name="Watson M."/>
            <person name="Adriaenssens E.M."/>
            <person name="Foster-Nyarko E."/>
            <person name="Jarju S."/>
            <person name="Secka A."/>
            <person name="Antonio M."/>
            <person name="Oren A."/>
            <person name="Chaudhuri R.R."/>
            <person name="La Ragione R."/>
            <person name="Hildebrand F."/>
            <person name="Pallen M.J."/>
        </authorList>
    </citation>
    <scope>NUCLEOTIDE SEQUENCE</scope>
    <source>
        <strain evidence="6">CHK192-9172</strain>
    </source>
</reference>
<evidence type="ECO:0000259" key="5">
    <source>
        <dbReference type="PROSITE" id="PS51379"/>
    </source>
</evidence>
<feature type="region of interest" description="Disordered" evidence="4">
    <location>
        <begin position="568"/>
        <end position="605"/>
    </location>
</feature>
<dbReference type="PANTHER" id="PTHR40447">
    <property type="entry name" value="ANAEROBIC SULFITE REDUCTASE SUBUNIT A"/>
    <property type="match status" value="1"/>
</dbReference>
<dbReference type="Pfam" id="PF17179">
    <property type="entry name" value="Fer4_22"/>
    <property type="match status" value="1"/>
</dbReference>
<sequence>MNMSRKAEFKQLMINRRNLYHLLSRFFQKEVDEEFFEIIQKIKFPVDREENALTEFRDALLRLNEYFEYDAGETLDDLAADYAKTFLGAGSAQGAAAFPYESVYTSPKHVMMQDAWNQMCEILESKGIERNEESKDLLEDHIAVELDYMAYLCDETSQYTETLAGLEEQREFLNKHLLNWVPEFCLDIKDHADTEFYRMVGQLTTGFLQLDSFILDKMIVERKARPVVSKSFRISRERMNEILKGLQTEYHIYGPKHVPDRGMWETDGLIRYEEISAVEEIVTDRQSDFSPKEVIYPVSQTIFKFDENNCVETVTKDPKGIIIFMRPCDINGLKRLDNMFLANGGISDVYYKRMRDKVKIFMMECERSWDNCYCVSMGTNKTENYSVACCLHEEEIYLEVKDAEFIDYFEDEMESGYKPLFIEENQRKVRIPDIKDAKMLRRIFELDFWKDYNEDCISCGGCNTVCPTCSCFDTVDYLNQENSRKGERRRIWSSCMLPDFSKTAGGNIARKKPEQMMRFKTMHKVYDYNARFGGNEHMCVGCGRCIQRCVQDISFADTINRLSDEVDKMNQESASCEKNAGTRSDKKKTAEKKKAEKKPAEKKNS</sequence>
<evidence type="ECO:0000256" key="1">
    <source>
        <dbReference type="ARBA" id="ARBA00022723"/>
    </source>
</evidence>
<evidence type="ECO:0000256" key="3">
    <source>
        <dbReference type="ARBA" id="ARBA00023014"/>
    </source>
</evidence>
<dbReference type="PROSITE" id="PS00198">
    <property type="entry name" value="4FE4S_FER_1"/>
    <property type="match status" value="1"/>
</dbReference>
<dbReference type="InterPro" id="IPR020945">
    <property type="entry name" value="DMSO/NO3_reduct_chaperone"/>
</dbReference>
<gene>
    <name evidence="6" type="primary">asrA</name>
    <name evidence="6" type="ORF">IAA08_08825</name>
</gene>
<dbReference type="InterPro" id="IPR036411">
    <property type="entry name" value="TorD-like_sf"/>
</dbReference>
<evidence type="ECO:0000256" key="4">
    <source>
        <dbReference type="SAM" id="MobiDB-lite"/>
    </source>
</evidence>
<dbReference type="PANTHER" id="PTHR40447:SF1">
    <property type="entry name" value="ANAEROBIC SULFITE REDUCTASE SUBUNIT A"/>
    <property type="match status" value="1"/>
</dbReference>
<dbReference type="Proteomes" id="UP000824024">
    <property type="component" value="Unassembled WGS sequence"/>
</dbReference>
<dbReference type="GO" id="GO:0046872">
    <property type="term" value="F:metal ion binding"/>
    <property type="evidence" value="ECO:0007669"/>
    <property type="project" value="UniProtKB-KW"/>
</dbReference>
<name>A0A9D2D3V1_9FIRM</name>
<dbReference type="PROSITE" id="PS51379">
    <property type="entry name" value="4FE4S_FER_2"/>
    <property type="match status" value="2"/>
</dbReference>
<feature type="compositionally biased region" description="Basic and acidic residues" evidence="4">
    <location>
        <begin position="583"/>
        <end position="605"/>
    </location>
</feature>
<evidence type="ECO:0000256" key="2">
    <source>
        <dbReference type="ARBA" id="ARBA00023004"/>
    </source>
</evidence>
<dbReference type="SUPFAM" id="SSF89155">
    <property type="entry name" value="TorD-like"/>
    <property type="match status" value="1"/>
</dbReference>
<keyword evidence="2" id="KW-0408">Iron</keyword>
<keyword evidence="3" id="KW-0411">Iron-sulfur</keyword>
<proteinExistence type="predicted"/>
<dbReference type="NCBIfam" id="TIGR02910">
    <property type="entry name" value="sulfite_red_A"/>
    <property type="match status" value="1"/>
</dbReference>
<evidence type="ECO:0000313" key="6">
    <source>
        <dbReference type="EMBL" id="HIZ08024.1"/>
    </source>
</evidence>
<dbReference type="Gene3D" id="1.10.3480.10">
    <property type="entry name" value="TorD-like"/>
    <property type="match status" value="1"/>
</dbReference>
<dbReference type="Pfam" id="PF02613">
    <property type="entry name" value="Nitrate_red_del"/>
    <property type="match status" value="1"/>
</dbReference>
<dbReference type="EMBL" id="DXCH01000243">
    <property type="protein sequence ID" value="HIZ08024.1"/>
    <property type="molecule type" value="Genomic_DNA"/>
</dbReference>
<keyword evidence="1" id="KW-0479">Metal-binding</keyword>
<dbReference type="SUPFAM" id="SSF46548">
    <property type="entry name" value="alpha-helical ferredoxin"/>
    <property type="match status" value="1"/>
</dbReference>
<organism evidence="6 7">
    <name type="scientific">Candidatus Eubacterium avistercoris</name>
    <dbReference type="NCBI Taxonomy" id="2838567"/>
    <lineage>
        <taxon>Bacteria</taxon>
        <taxon>Bacillati</taxon>
        <taxon>Bacillota</taxon>
        <taxon>Clostridia</taxon>
        <taxon>Eubacteriales</taxon>
        <taxon>Eubacteriaceae</taxon>
        <taxon>Eubacterium</taxon>
    </lineage>
</organism>
<dbReference type="GO" id="GO:0051536">
    <property type="term" value="F:iron-sulfur cluster binding"/>
    <property type="evidence" value="ECO:0007669"/>
    <property type="project" value="UniProtKB-KW"/>
</dbReference>
<dbReference type="AlphaFoldDB" id="A0A9D2D3V1"/>
<reference evidence="6" key="2">
    <citation type="submission" date="2021-04" db="EMBL/GenBank/DDBJ databases">
        <authorList>
            <person name="Gilroy R."/>
        </authorList>
    </citation>
    <scope>NUCLEOTIDE SEQUENCE</scope>
    <source>
        <strain evidence="6">CHK192-9172</strain>
    </source>
</reference>
<comment type="caution">
    <text evidence="6">The sequence shown here is derived from an EMBL/GenBank/DDBJ whole genome shotgun (WGS) entry which is preliminary data.</text>
</comment>
<accession>A0A9D2D3V1</accession>